<keyword evidence="4" id="KW-1185">Reference proteome</keyword>
<dbReference type="GO" id="GO:0004553">
    <property type="term" value="F:hydrolase activity, hydrolyzing O-glycosyl compounds"/>
    <property type="evidence" value="ECO:0007669"/>
    <property type="project" value="InterPro"/>
</dbReference>
<dbReference type="EMBL" id="FNJM01000009">
    <property type="protein sequence ID" value="SDP60880.1"/>
    <property type="molecule type" value="Genomic_DNA"/>
</dbReference>
<dbReference type="Pfam" id="PF02922">
    <property type="entry name" value="CBM_48"/>
    <property type="match status" value="1"/>
</dbReference>
<dbReference type="CDD" id="cd11341">
    <property type="entry name" value="AmyAc_Pullulanase_LD-like"/>
    <property type="match status" value="1"/>
</dbReference>
<dbReference type="PANTHER" id="PTHR43002">
    <property type="entry name" value="GLYCOGEN DEBRANCHING ENZYME"/>
    <property type="match status" value="1"/>
</dbReference>
<dbReference type="SUPFAM" id="SSF51445">
    <property type="entry name" value="(Trans)glycosidases"/>
    <property type="match status" value="1"/>
</dbReference>
<evidence type="ECO:0000256" key="1">
    <source>
        <dbReference type="ARBA" id="ARBA00008061"/>
    </source>
</evidence>
<name>A0A1H0U497_9CLOT</name>
<dbReference type="InterPro" id="IPR013780">
    <property type="entry name" value="Glyco_hydro_b"/>
</dbReference>
<reference evidence="3 4" key="1">
    <citation type="submission" date="2016-10" db="EMBL/GenBank/DDBJ databases">
        <authorList>
            <person name="de Groot N.N."/>
        </authorList>
    </citation>
    <scope>NUCLEOTIDE SEQUENCE [LARGE SCALE GENOMIC DNA]</scope>
    <source>
        <strain evidence="3 4">DSM 12272</strain>
    </source>
</reference>
<dbReference type="InterPro" id="IPR017853">
    <property type="entry name" value="GH"/>
</dbReference>
<dbReference type="AlphaFoldDB" id="A0A1H0U497"/>
<feature type="domain" description="Glycosyl hydrolase family 13 catalytic" evidence="2">
    <location>
        <begin position="213"/>
        <end position="628"/>
    </location>
</feature>
<dbReference type="Proteomes" id="UP000198597">
    <property type="component" value="Unassembled WGS sequence"/>
</dbReference>
<accession>A0A1H0U497</accession>
<dbReference type="NCBIfam" id="TIGR02104">
    <property type="entry name" value="pulA_typeI"/>
    <property type="match status" value="1"/>
</dbReference>
<dbReference type="Gene3D" id="2.60.40.10">
    <property type="entry name" value="Immunoglobulins"/>
    <property type="match status" value="1"/>
</dbReference>
<sequence>MNNIIKYYKIDTFNEMTFKVEKAINYSVVIKANNQIIEDKKYIIDYDNGIGKIVFYEKFDIAIEYKICIGEEEKVATMGNIFSTKEFKEKYHYEGSLGNVYAKKGTRFIIWAPTASNVNLLIYNKDNVETFDMKKGERGEWSLSLRGDLKDVFYNYSVKVYENENVVVDPYAKAVGVNGEKSMVVDLESTNPEKWMLDKKPKFLSPTEAILYELHIRDFSIDENSGVEENQKGKYLGLVQEGTTLPGTDIKTTLDHLKELGITHLHLLPIFDYKSVNEADINTKQFNWGYDPQNYNALEGSYSTNPLNGNVRIIEFKQAVLKLHEAGIRVVMDVVYNHTFDTKTNCLNLAVPFYYHRVDENGEFSDASACGNETASERSMFRRYMIDSVKYWAREYHIDGFRFDLMGIHDLETIKEIRIELDKIDSSIIMYGEGWTGGASPLPKEEAAFKINTIKYDDMQIACFSDDVRDAIKGDVFEAEVQGFVNGGKNQEETIKAGVVATIDHNEIDYKNVLYSDKHWANEPYQTINYDSAHDNYTLWDKLQVSSGDVSEEELIKMNMLSAAIVLTSQGIPFLHAGEEFLRSKVREDGTFEENSYKSSDLVNKLDWNRKKEYIEVFNYYTGLIQLRKAYKAFRLESAKDIKGKLTFLQKGKDFNEDSVVAFKIKSDEELIVIYNANNKEVEVKIEEGYFGVLVNDIKAGTDIISEIRGGLVKVPPISAYVVKKISNE</sequence>
<evidence type="ECO:0000259" key="2">
    <source>
        <dbReference type="SMART" id="SM00642"/>
    </source>
</evidence>
<dbReference type="Gene3D" id="3.20.20.80">
    <property type="entry name" value="Glycosidases"/>
    <property type="match status" value="1"/>
</dbReference>
<dbReference type="Pfam" id="PF00128">
    <property type="entry name" value="Alpha-amylase"/>
    <property type="match status" value="1"/>
</dbReference>
<gene>
    <name evidence="3" type="ORF">SAMN04488529_10937</name>
</gene>
<dbReference type="InterPro" id="IPR014756">
    <property type="entry name" value="Ig_E-set"/>
</dbReference>
<protein>
    <submittedName>
        <fullName evidence="3">Pullulanase</fullName>
    </submittedName>
</protein>
<proteinExistence type="inferred from homology"/>
<evidence type="ECO:0000313" key="3">
    <source>
        <dbReference type="EMBL" id="SDP60880.1"/>
    </source>
</evidence>
<dbReference type="InterPro" id="IPR004193">
    <property type="entry name" value="Glyco_hydro_13_N"/>
</dbReference>
<evidence type="ECO:0000313" key="4">
    <source>
        <dbReference type="Proteomes" id="UP000198597"/>
    </source>
</evidence>
<dbReference type="Gene3D" id="2.60.40.1180">
    <property type="entry name" value="Golgi alpha-mannosidase II"/>
    <property type="match status" value="1"/>
</dbReference>
<dbReference type="InterPro" id="IPR006047">
    <property type="entry name" value="GH13_cat_dom"/>
</dbReference>
<dbReference type="STRING" id="94869.SAMN04488529_10937"/>
<dbReference type="SMART" id="SM00642">
    <property type="entry name" value="Aamy"/>
    <property type="match status" value="1"/>
</dbReference>
<comment type="similarity">
    <text evidence="1">Belongs to the glycosyl hydrolase 13 family.</text>
</comment>
<dbReference type="InterPro" id="IPR011840">
    <property type="entry name" value="PulA_typeI"/>
</dbReference>
<dbReference type="GO" id="GO:0005975">
    <property type="term" value="P:carbohydrate metabolic process"/>
    <property type="evidence" value="ECO:0007669"/>
    <property type="project" value="InterPro"/>
</dbReference>
<organism evidence="3 4">
    <name type="scientific">Clostridium gasigenes</name>
    <dbReference type="NCBI Taxonomy" id="94869"/>
    <lineage>
        <taxon>Bacteria</taxon>
        <taxon>Bacillati</taxon>
        <taxon>Bacillota</taxon>
        <taxon>Clostridia</taxon>
        <taxon>Eubacteriales</taxon>
        <taxon>Clostridiaceae</taxon>
        <taxon>Clostridium</taxon>
    </lineage>
</organism>
<dbReference type="CDD" id="cd02860">
    <property type="entry name" value="E_set_Pullulanase"/>
    <property type="match status" value="1"/>
</dbReference>
<dbReference type="SUPFAM" id="SSF81296">
    <property type="entry name" value="E set domains"/>
    <property type="match status" value="1"/>
</dbReference>
<dbReference type="InterPro" id="IPR013783">
    <property type="entry name" value="Ig-like_fold"/>
</dbReference>